<dbReference type="Gene3D" id="3.40.50.300">
    <property type="entry name" value="P-loop containing nucleotide triphosphate hydrolases"/>
    <property type="match status" value="1"/>
</dbReference>
<dbReference type="HOGENOM" id="CLU_005379_2_2_2"/>
<dbReference type="AlphaFoldDB" id="G0EFQ0"/>
<name>G0EFQ0_PYRF1</name>
<dbReference type="Gene3D" id="3.30.450.380">
    <property type="match status" value="1"/>
</dbReference>
<proteinExistence type="inferred from homology"/>
<sequence length="544" mass="61410">MKGLDLNGLRKALLDAFVPGRRRRRIATGYRLVSAQADAVVLPGRARVLRSYRAGVDNLATVYLVEFENEVMYLVHEPPVSESVRRYYPLVMDHIAFTARPPSDGINHEEYLKAVVIEAVEELGLADVMSGDDLRALQYYVTRDVAGWGPIDVLVRDPNVEEVAGLPGRPVQVVHRDVGWVTWIETNIVMPREAEMARYVQRLAQKAGQYISTANPLLEARTPERHRIALNLGDIHGVGPGFVLRKFPEVPYSVPKLVELGTLSPLLAAYLMLLLELYGNVFFVGEMASGKTTMLNATLSMAPPDWRIVTVEDVPELRLPHPGWDPLYTRRSFFAGTARDVTLFDLVKFALRRRAQVIVVGEVRGEEASVLIQALATGHGGGGTFHAGSLHEMVTRLVSPPLSVGPSFIRVLNTIVFMTRTVVEGRTVRRVKAVYEILPEPRQGHPRILVRAPGVQDEIEYTQVFRWDPRRDTFEPSSPEEVARRSVRLQVKAEALGWDRGRLVEELAARAELLERLTEKRIYNWKEFYRHLKAFHMQRRRTAA</sequence>
<dbReference type="EMBL" id="CP002838">
    <property type="protein sequence ID" value="AEM38221.1"/>
    <property type="molecule type" value="Genomic_DNA"/>
</dbReference>
<evidence type="ECO:0000259" key="2">
    <source>
        <dbReference type="Pfam" id="PF00437"/>
    </source>
</evidence>
<dbReference type="SUPFAM" id="SSF52540">
    <property type="entry name" value="P-loop containing nucleoside triphosphate hydrolases"/>
    <property type="match status" value="1"/>
</dbReference>
<keyword evidence="4" id="KW-1185">Reference proteome</keyword>
<organism evidence="3 4">
    <name type="scientific">Pyrolobus fumarii (strain DSM 11204 / 1A)</name>
    <dbReference type="NCBI Taxonomy" id="694429"/>
    <lineage>
        <taxon>Archaea</taxon>
        <taxon>Thermoproteota</taxon>
        <taxon>Thermoprotei</taxon>
        <taxon>Desulfurococcales</taxon>
        <taxon>Pyrodictiaceae</taxon>
        <taxon>Pyrolobus</taxon>
    </lineage>
</organism>
<reference evidence="3 4" key="1">
    <citation type="journal article" date="2011" name="Stand. Genomic Sci.">
        <title>Complete genome sequence of the hyperthermophilic chemolithoautotroph Pyrolobus fumarii type strain (1A).</title>
        <authorList>
            <person name="Anderson I."/>
            <person name="Goker M."/>
            <person name="Nolan M."/>
            <person name="Lucas S."/>
            <person name="Hammon N."/>
            <person name="Deshpande S."/>
            <person name="Cheng J.F."/>
            <person name="Tapia R."/>
            <person name="Han C."/>
            <person name="Goodwin L."/>
            <person name="Pitluck S."/>
            <person name="Huntemann M."/>
            <person name="Liolios K."/>
            <person name="Ivanova N."/>
            <person name="Pagani I."/>
            <person name="Mavromatis K."/>
            <person name="Ovchinikova G."/>
            <person name="Pati A."/>
            <person name="Chen A."/>
            <person name="Palaniappan K."/>
            <person name="Land M."/>
            <person name="Hauser L."/>
            <person name="Brambilla E.M."/>
            <person name="Huber H."/>
            <person name="Yasawong M."/>
            <person name="Rohde M."/>
            <person name="Spring S."/>
            <person name="Abt B."/>
            <person name="Sikorski J."/>
            <person name="Wirth R."/>
            <person name="Detter J.C."/>
            <person name="Woyke T."/>
            <person name="Bristow J."/>
            <person name="Eisen J.A."/>
            <person name="Markowitz V."/>
            <person name="Hugenholtz P."/>
            <person name="Kyrpides N.C."/>
            <person name="Klenk H.P."/>
            <person name="Lapidus A."/>
        </authorList>
    </citation>
    <scope>NUCLEOTIDE SEQUENCE [LARGE SCALE GENOMIC DNA]</scope>
    <source>
        <strain evidence="4">DSM 11204 / 1A</strain>
    </source>
</reference>
<dbReference type="InterPro" id="IPR001482">
    <property type="entry name" value="T2SS/T4SS_dom"/>
</dbReference>
<dbReference type="PANTHER" id="PTHR30486:SF6">
    <property type="entry name" value="TYPE IV PILUS RETRACTATION ATPASE PILT"/>
    <property type="match status" value="1"/>
</dbReference>
<gene>
    <name evidence="3" type="ordered locus">Pyrfu_0349</name>
</gene>
<dbReference type="InterPro" id="IPR050921">
    <property type="entry name" value="T4SS_GSP_E_ATPase"/>
</dbReference>
<dbReference type="STRING" id="694429.Pyrfu_0349"/>
<dbReference type="RefSeq" id="WP_014025898.1">
    <property type="nucleotide sequence ID" value="NC_015931.1"/>
</dbReference>
<dbReference type="eggNOG" id="arCOG01817">
    <property type="taxonomic scope" value="Archaea"/>
</dbReference>
<dbReference type="InterPro" id="IPR027417">
    <property type="entry name" value="P-loop_NTPase"/>
</dbReference>
<comment type="similarity">
    <text evidence="1">Belongs to the GSP E family.</text>
</comment>
<dbReference type="GO" id="GO:0016887">
    <property type="term" value="F:ATP hydrolysis activity"/>
    <property type="evidence" value="ECO:0007669"/>
    <property type="project" value="InterPro"/>
</dbReference>
<dbReference type="OrthoDB" id="33500at2157"/>
<dbReference type="PANTHER" id="PTHR30486">
    <property type="entry name" value="TWITCHING MOTILITY PROTEIN PILT"/>
    <property type="match status" value="1"/>
</dbReference>
<dbReference type="Proteomes" id="UP000001037">
    <property type="component" value="Chromosome"/>
</dbReference>
<dbReference type="KEGG" id="pfm:Pyrfu_0349"/>
<accession>G0EFQ0</accession>
<evidence type="ECO:0000256" key="1">
    <source>
        <dbReference type="ARBA" id="ARBA00006611"/>
    </source>
</evidence>
<dbReference type="InParanoid" id="G0EFQ0"/>
<protein>
    <submittedName>
        <fullName evidence="3">Type II secretion system protein E</fullName>
    </submittedName>
</protein>
<dbReference type="GeneID" id="25394823"/>
<dbReference type="Pfam" id="PF00437">
    <property type="entry name" value="T2SSE"/>
    <property type="match status" value="1"/>
</dbReference>
<evidence type="ECO:0000313" key="3">
    <source>
        <dbReference type="EMBL" id="AEM38221.1"/>
    </source>
</evidence>
<evidence type="ECO:0000313" key="4">
    <source>
        <dbReference type="Proteomes" id="UP000001037"/>
    </source>
</evidence>
<feature type="domain" description="Bacterial type II secretion system protein E" evidence="2">
    <location>
        <begin position="194"/>
        <end position="398"/>
    </location>
</feature>